<dbReference type="AlphaFoldDB" id="A0AAN9UZG0"/>
<dbReference type="Gene3D" id="1.20.1720.10">
    <property type="entry name" value="Multidrug resistance protein D"/>
    <property type="match status" value="1"/>
</dbReference>
<dbReference type="PROSITE" id="PS50850">
    <property type="entry name" value="MFS"/>
    <property type="match status" value="1"/>
</dbReference>
<evidence type="ECO:0000256" key="1">
    <source>
        <dbReference type="ARBA" id="ARBA00004141"/>
    </source>
</evidence>
<feature type="transmembrane region" description="Helical" evidence="6">
    <location>
        <begin position="53"/>
        <end position="76"/>
    </location>
</feature>
<evidence type="ECO:0000313" key="9">
    <source>
        <dbReference type="Proteomes" id="UP001320420"/>
    </source>
</evidence>
<dbReference type="InterPro" id="IPR020846">
    <property type="entry name" value="MFS_dom"/>
</dbReference>
<keyword evidence="2 6" id="KW-0812">Transmembrane</keyword>
<dbReference type="SUPFAM" id="SSF103473">
    <property type="entry name" value="MFS general substrate transporter"/>
    <property type="match status" value="1"/>
</dbReference>
<dbReference type="InterPro" id="IPR011701">
    <property type="entry name" value="MFS"/>
</dbReference>
<feature type="transmembrane region" description="Helical" evidence="6">
    <location>
        <begin position="182"/>
        <end position="201"/>
    </location>
</feature>
<feature type="domain" description="Major facilitator superfamily (MFS) profile" evidence="7">
    <location>
        <begin position="58"/>
        <end position="529"/>
    </location>
</feature>
<gene>
    <name evidence="8" type="ORF">SLS62_001919</name>
</gene>
<comment type="caution">
    <text evidence="8">The sequence shown here is derived from an EMBL/GenBank/DDBJ whole genome shotgun (WGS) entry which is preliminary data.</text>
</comment>
<feature type="region of interest" description="Disordered" evidence="5">
    <location>
        <begin position="1"/>
        <end position="29"/>
    </location>
</feature>
<evidence type="ECO:0000256" key="6">
    <source>
        <dbReference type="SAM" id="Phobius"/>
    </source>
</evidence>
<feature type="transmembrane region" description="Helical" evidence="6">
    <location>
        <begin position="213"/>
        <end position="234"/>
    </location>
</feature>
<keyword evidence="4 6" id="KW-0472">Membrane</keyword>
<feature type="transmembrane region" description="Helical" evidence="6">
    <location>
        <begin position="423"/>
        <end position="446"/>
    </location>
</feature>
<evidence type="ECO:0000259" key="7">
    <source>
        <dbReference type="PROSITE" id="PS50850"/>
    </source>
</evidence>
<feature type="transmembrane region" description="Helical" evidence="6">
    <location>
        <begin position="123"/>
        <end position="141"/>
    </location>
</feature>
<dbReference type="GO" id="GO:0016020">
    <property type="term" value="C:membrane"/>
    <property type="evidence" value="ECO:0007669"/>
    <property type="project" value="UniProtKB-SubCell"/>
</dbReference>
<feature type="transmembrane region" description="Helical" evidence="6">
    <location>
        <begin position="382"/>
        <end position="403"/>
    </location>
</feature>
<dbReference type="EMBL" id="JAKJXP020000009">
    <property type="protein sequence ID" value="KAK7755977.1"/>
    <property type="molecule type" value="Genomic_DNA"/>
</dbReference>
<feature type="transmembrane region" description="Helical" evidence="6">
    <location>
        <begin position="322"/>
        <end position="342"/>
    </location>
</feature>
<feature type="transmembrane region" description="Helical" evidence="6">
    <location>
        <begin position="153"/>
        <end position="170"/>
    </location>
</feature>
<feature type="transmembrane region" description="Helical" evidence="6">
    <location>
        <begin position="278"/>
        <end position="301"/>
    </location>
</feature>
<feature type="compositionally biased region" description="Polar residues" evidence="5">
    <location>
        <begin position="1"/>
        <end position="11"/>
    </location>
</feature>
<feature type="transmembrane region" description="Helical" evidence="6">
    <location>
        <begin position="354"/>
        <end position="375"/>
    </location>
</feature>
<evidence type="ECO:0000256" key="3">
    <source>
        <dbReference type="ARBA" id="ARBA00022989"/>
    </source>
</evidence>
<sequence length="613" mass="64629">MNAMGTTSPPSGTGDMVPAAEASPREVSHLEMPERKDLELLGRRRPPVLPTRLAEYGFVITVVLSMTMAEYTISGFNIVLPLVTEALRIPESGRTWPASVANLTTGCLLLPCARLCDRHGGKAVFLAGHVWLLVWSVVCGFSRDAAVLTVCRAMQGLGSAAFLPAGIALLGRIYRPGPRKNLVFGIYGACACAGFYVGIFVGAASGELLDWRWYFWIGACIVAAVVVLGYLTIPARLGDADPAVRMDWWGLATIVPGLVLVTFALTDGGHAPGGWKNPLIFVTFIAGCLFLCAAVYVQGWVSASPLLPAEVFKPKYMKRLMGALWCSYGVFGLLLFYASFYIESALNITPLLTAAWFTPLAVGGMILALAGGFALHVLPGRVLLIISGIGYVLSVLLFALIPARSESGSGELEPSLTFLYWSYVFPAMCCGTIGVDIAFNVTNIFITTATPARLQATAGALVNSLLYLGMAFWLGIGDLAVATAANRRGSEGSVEGLDARSRYRIGFWTGVGLAAVALCLTCTVNLGKAAAEMTADEKAELEQDLTRGEAAAAAAATGQYPLGDINVPAGPAPPSTGQTMLGNRGSLPRSESSEKPDGKNTNPGVVDASKLPS</sequence>
<evidence type="ECO:0000313" key="8">
    <source>
        <dbReference type="EMBL" id="KAK7755977.1"/>
    </source>
</evidence>
<dbReference type="Gene3D" id="1.20.1250.20">
    <property type="entry name" value="MFS general substrate transporter like domains"/>
    <property type="match status" value="1"/>
</dbReference>
<proteinExistence type="predicted"/>
<organism evidence="8 9">
    <name type="scientific">Diatrype stigma</name>
    <dbReference type="NCBI Taxonomy" id="117547"/>
    <lineage>
        <taxon>Eukaryota</taxon>
        <taxon>Fungi</taxon>
        <taxon>Dikarya</taxon>
        <taxon>Ascomycota</taxon>
        <taxon>Pezizomycotina</taxon>
        <taxon>Sordariomycetes</taxon>
        <taxon>Xylariomycetidae</taxon>
        <taxon>Xylariales</taxon>
        <taxon>Diatrypaceae</taxon>
        <taxon>Diatrype</taxon>
    </lineage>
</organism>
<keyword evidence="3 6" id="KW-1133">Transmembrane helix</keyword>
<dbReference type="InterPro" id="IPR036259">
    <property type="entry name" value="MFS_trans_sf"/>
</dbReference>
<keyword evidence="9" id="KW-1185">Reference proteome</keyword>
<name>A0AAN9UZG0_9PEZI</name>
<evidence type="ECO:0000256" key="4">
    <source>
        <dbReference type="ARBA" id="ARBA00023136"/>
    </source>
</evidence>
<evidence type="ECO:0000256" key="5">
    <source>
        <dbReference type="SAM" id="MobiDB-lite"/>
    </source>
</evidence>
<feature type="region of interest" description="Disordered" evidence="5">
    <location>
        <begin position="561"/>
        <end position="613"/>
    </location>
</feature>
<dbReference type="Pfam" id="PF07690">
    <property type="entry name" value="MFS_1"/>
    <property type="match status" value="1"/>
</dbReference>
<comment type="subcellular location">
    <subcellularLocation>
        <location evidence="1">Membrane</location>
        <topology evidence="1">Multi-pass membrane protein</topology>
    </subcellularLocation>
</comment>
<dbReference type="PANTHER" id="PTHR42718:SF11">
    <property type="entry name" value="MAJOR FACILITATOR SUPERFAMILY (MFS) PROFILE DOMAIN-CONTAINING PROTEIN"/>
    <property type="match status" value="1"/>
</dbReference>
<feature type="transmembrane region" description="Helical" evidence="6">
    <location>
        <begin position="246"/>
        <end position="266"/>
    </location>
</feature>
<feature type="transmembrane region" description="Helical" evidence="6">
    <location>
        <begin position="505"/>
        <end position="526"/>
    </location>
</feature>
<protein>
    <recommendedName>
        <fullName evidence="7">Major facilitator superfamily (MFS) profile domain-containing protein</fullName>
    </recommendedName>
</protein>
<evidence type="ECO:0000256" key="2">
    <source>
        <dbReference type="ARBA" id="ARBA00022692"/>
    </source>
</evidence>
<dbReference type="PANTHER" id="PTHR42718">
    <property type="entry name" value="MAJOR FACILITATOR SUPERFAMILY MULTIDRUG TRANSPORTER MFSC"/>
    <property type="match status" value="1"/>
</dbReference>
<reference evidence="8 9" key="1">
    <citation type="submission" date="2024-02" db="EMBL/GenBank/DDBJ databases">
        <title>De novo assembly and annotation of 12 fungi associated with fruit tree decline syndrome in Ontario, Canada.</title>
        <authorList>
            <person name="Sulman M."/>
            <person name="Ellouze W."/>
            <person name="Ilyukhin E."/>
        </authorList>
    </citation>
    <scope>NUCLEOTIDE SEQUENCE [LARGE SCALE GENOMIC DNA]</scope>
    <source>
        <strain evidence="8 9">M11/M66-122</strain>
    </source>
</reference>
<dbReference type="GO" id="GO:0022857">
    <property type="term" value="F:transmembrane transporter activity"/>
    <property type="evidence" value="ECO:0007669"/>
    <property type="project" value="InterPro"/>
</dbReference>
<accession>A0AAN9UZG0</accession>
<feature type="transmembrane region" description="Helical" evidence="6">
    <location>
        <begin position="458"/>
        <end position="485"/>
    </location>
</feature>
<dbReference type="Proteomes" id="UP001320420">
    <property type="component" value="Unassembled WGS sequence"/>
</dbReference>